<name>A0AAN9JLG8_CLITE</name>
<dbReference type="EMBL" id="JAYKXN010000003">
    <property type="protein sequence ID" value="KAK7301405.1"/>
    <property type="molecule type" value="Genomic_DNA"/>
</dbReference>
<dbReference type="AlphaFoldDB" id="A0AAN9JLG8"/>
<keyword evidence="2" id="KW-1185">Reference proteome</keyword>
<organism evidence="1 2">
    <name type="scientific">Clitoria ternatea</name>
    <name type="common">Butterfly pea</name>
    <dbReference type="NCBI Taxonomy" id="43366"/>
    <lineage>
        <taxon>Eukaryota</taxon>
        <taxon>Viridiplantae</taxon>
        <taxon>Streptophyta</taxon>
        <taxon>Embryophyta</taxon>
        <taxon>Tracheophyta</taxon>
        <taxon>Spermatophyta</taxon>
        <taxon>Magnoliopsida</taxon>
        <taxon>eudicotyledons</taxon>
        <taxon>Gunneridae</taxon>
        <taxon>Pentapetalae</taxon>
        <taxon>rosids</taxon>
        <taxon>fabids</taxon>
        <taxon>Fabales</taxon>
        <taxon>Fabaceae</taxon>
        <taxon>Papilionoideae</taxon>
        <taxon>50 kb inversion clade</taxon>
        <taxon>NPAAA clade</taxon>
        <taxon>indigoferoid/millettioid clade</taxon>
        <taxon>Phaseoleae</taxon>
        <taxon>Clitoria</taxon>
    </lineage>
</organism>
<evidence type="ECO:0000313" key="2">
    <source>
        <dbReference type="Proteomes" id="UP001359559"/>
    </source>
</evidence>
<proteinExistence type="predicted"/>
<gene>
    <name evidence="1" type="ORF">RJT34_12268</name>
</gene>
<accession>A0AAN9JLG8</accession>
<protein>
    <submittedName>
        <fullName evidence="1">Uncharacterized protein</fullName>
    </submittedName>
</protein>
<reference evidence="1 2" key="1">
    <citation type="submission" date="2024-01" db="EMBL/GenBank/DDBJ databases">
        <title>The genomes of 5 underutilized Papilionoideae crops provide insights into root nodulation and disease resistance.</title>
        <authorList>
            <person name="Yuan L."/>
        </authorList>
    </citation>
    <scope>NUCLEOTIDE SEQUENCE [LARGE SCALE GENOMIC DNA]</scope>
    <source>
        <strain evidence="1">LY-2023</strain>
        <tissue evidence="1">Leaf</tissue>
    </source>
</reference>
<sequence length="261" mass="28821">MPSFKVALEVFFVSFFLRQYETQVVDLTDSNLPVFAYSFILVGDLFDSNTDPNYLVDVLGVLTGFGNEREIVNEGKCPIQSLQFSFPRLNLSKVDMKASSNSNFEPSYRVRKIMSDTLLIEKSKLASVCQSSSSRNPSVSFLKRYSANLIGKSKLSKDSLDQFTQVSGDKDSCSGDNCLTRSKRSPNDVVDLNADMDAANVSLKFLNTNSIDVASHDSEPKLIHSNDFILTLVGSNACAVVDLSTVDAFSSIKRTIKIEKD</sequence>
<dbReference type="Proteomes" id="UP001359559">
    <property type="component" value="Unassembled WGS sequence"/>
</dbReference>
<evidence type="ECO:0000313" key="1">
    <source>
        <dbReference type="EMBL" id="KAK7301405.1"/>
    </source>
</evidence>
<comment type="caution">
    <text evidence="1">The sequence shown here is derived from an EMBL/GenBank/DDBJ whole genome shotgun (WGS) entry which is preliminary data.</text>
</comment>